<accession>A0ABQ1KI61</accession>
<evidence type="ECO:0000313" key="1">
    <source>
        <dbReference type="EMBL" id="GGB97868.1"/>
    </source>
</evidence>
<protein>
    <submittedName>
        <fullName evidence="1">Spermidine synthase</fullName>
    </submittedName>
</protein>
<sequence length="238" mass="26248">MSILFEEIDSQPSPIGTISLRRRRIAVMGDRDIYEVKLGDEFLMSSYFVDGEVALADCGLRALTGEGLSVVVGGLGLGYTAAAVLKHDKVGELMIVEYLPPVIGWHRQEQVPLGKVLNADPRCRYVQGDFFALSAREDGFDPDRPGRKLDAILLDIDHSPRALLNDASKPFYSEAGLKQLATHLLPGGVFGFWSNEPPDAPFTELLQKVFASVEVHEVDFHNPFQDRMATNTVYVGTL</sequence>
<organism evidence="1 2">
    <name type="scientific">Marinobacterium zhoushanense</name>
    <dbReference type="NCBI Taxonomy" id="1679163"/>
    <lineage>
        <taxon>Bacteria</taxon>
        <taxon>Pseudomonadati</taxon>
        <taxon>Pseudomonadota</taxon>
        <taxon>Gammaproteobacteria</taxon>
        <taxon>Oceanospirillales</taxon>
        <taxon>Oceanospirillaceae</taxon>
        <taxon>Marinobacterium</taxon>
    </lineage>
</organism>
<proteinExistence type="predicted"/>
<dbReference type="RefSeq" id="WP_188748810.1">
    <property type="nucleotide sequence ID" value="NZ_BMIJ01000005.1"/>
</dbReference>
<comment type="caution">
    <text evidence="1">The sequence shown here is derived from an EMBL/GenBank/DDBJ whole genome shotgun (WGS) entry which is preliminary data.</text>
</comment>
<name>A0ABQ1KI61_9GAMM</name>
<dbReference type="SUPFAM" id="SSF53335">
    <property type="entry name" value="S-adenosyl-L-methionine-dependent methyltransferases"/>
    <property type="match status" value="1"/>
</dbReference>
<keyword evidence="2" id="KW-1185">Reference proteome</keyword>
<dbReference type="Gene3D" id="3.40.50.150">
    <property type="entry name" value="Vaccinia Virus protein VP39"/>
    <property type="match status" value="1"/>
</dbReference>
<evidence type="ECO:0000313" key="2">
    <source>
        <dbReference type="Proteomes" id="UP000629025"/>
    </source>
</evidence>
<dbReference type="InterPro" id="IPR029063">
    <property type="entry name" value="SAM-dependent_MTases_sf"/>
</dbReference>
<reference evidence="2" key="1">
    <citation type="journal article" date="2019" name="Int. J. Syst. Evol. Microbiol.">
        <title>The Global Catalogue of Microorganisms (GCM) 10K type strain sequencing project: providing services to taxonomists for standard genome sequencing and annotation.</title>
        <authorList>
            <consortium name="The Broad Institute Genomics Platform"/>
            <consortium name="The Broad Institute Genome Sequencing Center for Infectious Disease"/>
            <person name="Wu L."/>
            <person name="Ma J."/>
        </authorList>
    </citation>
    <scope>NUCLEOTIDE SEQUENCE [LARGE SCALE GENOMIC DNA]</scope>
    <source>
        <strain evidence="2">CGMCC 1.15341</strain>
    </source>
</reference>
<dbReference type="Proteomes" id="UP000629025">
    <property type="component" value="Unassembled WGS sequence"/>
</dbReference>
<gene>
    <name evidence="1" type="ORF">GCM10011352_24970</name>
</gene>
<dbReference type="EMBL" id="BMIJ01000005">
    <property type="protein sequence ID" value="GGB97868.1"/>
    <property type="molecule type" value="Genomic_DNA"/>
</dbReference>